<feature type="compositionally biased region" description="Basic residues" evidence="2">
    <location>
        <begin position="422"/>
        <end position="435"/>
    </location>
</feature>
<feature type="region of interest" description="Disordered" evidence="2">
    <location>
        <begin position="411"/>
        <end position="435"/>
    </location>
</feature>
<sequence length="435" mass="48491">MSFTGLEDTVPTSLVTVADHTVDSNALLRSSRIPVFRRQCHLCKAYLPTGMISCTSTNPTNLANIGLGVAKYPSVSGTVKMDWRPIVLSLYRFVPNIVAESTIFYPTICLQRSTGTDTKIAFDLGITHKHSDPSKVCFSVSTRRFWEIYRLTCTIPGNNLPPLVPTTAFILDVSSPLPASQLDLPIPQPNNLGNSDTVYGLAYSDDNTTSYHSSSPLGIYVQERDIRPLPRRSTHRRGTAIRDPTLHNLATTTKRKVPDNVDAPHVTRKRVKLVPASPVASKSLSSSSLTELSSSPPLSPIGDSPSLPRAEKPSDVDELHCIYPYCCERFPSVDRVIDHHESIHGESYSGKYRCAFVSCKQTFAHKADFKRHAEILLHQPDKQYLCAGCGMSFTRSDSRKRHQINLCSDIMPERREEGKKEMSKHRKKRQVKDQA</sequence>
<dbReference type="GO" id="GO:0008270">
    <property type="term" value="F:zinc ion binding"/>
    <property type="evidence" value="ECO:0007669"/>
    <property type="project" value="UniProtKB-KW"/>
</dbReference>
<dbReference type="PROSITE" id="PS00028">
    <property type="entry name" value="ZINC_FINGER_C2H2_1"/>
    <property type="match status" value="1"/>
</dbReference>
<feature type="compositionally biased region" description="Low complexity" evidence="2">
    <location>
        <begin position="284"/>
        <end position="308"/>
    </location>
</feature>
<organism evidence="4 5">
    <name type="scientific">Armillaria luteobubalina</name>
    <dbReference type="NCBI Taxonomy" id="153913"/>
    <lineage>
        <taxon>Eukaryota</taxon>
        <taxon>Fungi</taxon>
        <taxon>Dikarya</taxon>
        <taxon>Basidiomycota</taxon>
        <taxon>Agaricomycotina</taxon>
        <taxon>Agaricomycetes</taxon>
        <taxon>Agaricomycetidae</taxon>
        <taxon>Agaricales</taxon>
        <taxon>Marasmiineae</taxon>
        <taxon>Physalacriaceae</taxon>
        <taxon>Armillaria</taxon>
    </lineage>
</organism>
<dbReference type="Proteomes" id="UP001175228">
    <property type="component" value="Unassembled WGS sequence"/>
</dbReference>
<keyword evidence="5" id="KW-1185">Reference proteome</keyword>
<evidence type="ECO:0000259" key="3">
    <source>
        <dbReference type="PROSITE" id="PS50157"/>
    </source>
</evidence>
<proteinExistence type="predicted"/>
<feature type="compositionally biased region" description="Basic and acidic residues" evidence="2">
    <location>
        <begin position="411"/>
        <end position="421"/>
    </location>
</feature>
<keyword evidence="1" id="KW-0479">Metal-binding</keyword>
<protein>
    <recommendedName>
        <fullName evidence="3">C2H2-type domain-containing protein</fullName>
    </recommendedName>
</protein>
<reference evidence="4" key="1">
    <citation type="submission" date="2023-06" db="EMBL/GenBank/DDBJ databases">
        <authorList>
            <consortium name="Lawrence Berkeley National Laboratory"/>
            <person name="Ahrendt S."/>
            <person name="Sahu N."/>
            <person name="Indic B."/>
            <person name="Wong-Bajracharya J."/>
            <person name="Merenyi Z."/>
            <person name="Ke H.-M."/>
            <person name="Monk M."/>
            <person name="Kocsube S."/>
            <person name="Drula E."/>
            <person name="Lipzen A."/>
            <person name="Balint B."/>
            <person name="Henrissat B."/>
            <person name="Andreopoulos B."/>
            <person name="Martin F.M."/>
            <person name="Harder C.B."/>
            <person name="Rigling D."/>
            <person name="Ford K.L."/>
            <person name="Foster G.D."/>
            <person name="Pangilinan J."/>
            <person name="Papanicolaou A."/>
            <person name="Barry K."/>
            <person name="LaButti K."/>
            <person name="Viragh M."/>
            <person name="Koriabine M."/>
            <person name="Yan M."/>
            <person name="Riley R."/>
            <person name="Champramary S."/>
            <person name="Plett K.L."/>
            <person name="Tsai I.J."/>
            <person name="Slot J."/>
            <person name="Sipos G."/>
            <person name="Plett J."/>
            <person name="Nagy L.G."/>
            <person name="Grigoriev I.V."/>
        </authorList>
    </citation>
    <scope>NUCLEOTIDE SEQUENCE</scope>
    <source>
        <strain evidence="4">HWK02</strain>
    </source>
</reference>
<evidence type="ECO:0000256" key="1">
    <source>
        <dbReference type="PROSITE-ProRule" id="PRU00042"/>
    </source>
</evidence>
<keyword evidence="1" id="KW-0862">Zinc</keyword>
<dbReference type="AlphaFoldDB" id="A0AA39PXP4"/>
<dbReference type="Gene3D" id="3.30.160.60">
    <property type="entry name" value="Classic Zinc Finger"/>
    <property type="match status" value="1"/>
</dbReference>
<feature type="domain" description="C2H2-type" evidence="3">
    <location>
        <begin position="352"/>
        <end position="383"/>
    </location>
</feature>
<dbReference type="InterPro" id="IPR036236">
    <property type="entry name" value="Znf_C2H2_sf"/>
</dbReference>
<evidence type="ECO:0000313" key="5">
    <source>
        <dbReference type="Proteomes" id="UP001175228"/>
    </source>
</evidence>
<keyword evidence="1" id="KW-0863">Zinc-finger</keyword>
<feature type="region of interest" description="Disordered" evidence="2">
    <location>
        <begin position="284"/>
        <end position="312"/>
    </location>
</feature>
<dbReference type="PROSITE" id="PS50157">
    <property type="entry name" value="ZINC_FINGER_C2H2_2"/>
    <property type="match status" value="2"/>
</dbReference>
<dbReference type="EMBL" id="JAUEPU010000029">
    <property type="protein sequence ID" value="KAK0492517.1"/>
    <property type="molecule type" value="Genomic_DNA"/>
</dbReference>
<name>A0AA39PXP4_9AGAR</name>
<gene>
    <name evidence="4" type="ORF">EDD18DRAFT_1357783</name>
</gene>
<dbReference type="SMART" id="SM00355">
    <property type="entry name" value="ZnF_C2H2"/>
    <property type="match status" value="3"/>
</dbReference>
<evidence type="ECO:0000313" key="4">
    <source>
        <dbReference type="EMBL" id="KAK0492517.1"/>
    </source>
</evidence>
<evidence type="ECO:0000256" key="2">
    <source>
        <dbReference type="SAM" id="MobiDB-lite"/>
    </source>
</evidence>
<dbReference type="InterPro" id="IPR013087">
    <property type="entry name" value="Znf_C2H2_type"/>
</dbReference>
<accession>A0AA39PXP4</accession>
<dbReference type="SUPFAM" id="SSF57667">
    <property type="entry name" value="beta-beta-alpha zinc fingers"/>
    <property type="match status" value="1"/>
</dbReference>
<comment type="caution">
    <text evidence="4">The sequence shown here is derived from an EMBL/GenBank/DDBJ whole genome shotgun (WGS) entry which is preliminary data.</text>
</comment>
<feature type="domain" description="C2H2-type" evidence="3">
    <location>
        <begin position="384"/>
        <end position="412"/>
    </location>
</feature>